<sequence>MDEINEEIVAAIEAAIFAAFGNSASKFRIKTIKRVSSGMPEWRKAGLYSQMK</sequence>
<name>A0A223HZD6_THETR</name>
<reference evidence="1 2" key="1">
    <citation type="submission" date="2016-08" db="EMBL/GenBank/DDBJ databases">
        <title>A novel genetic cassette of butanologenic Thermoanaerobacterium thermosaccharolyticum that directly convert cellulose to butanol.</title>
        <authorList>
            <person name="Li T."/>
            <person name="He J."/>
        </authorList>
    </citation>
    <scope>NUCLEOTIDE SEQUENCE [LARGE SCALE GENOMIC DNA]</scope>
    <source>
        <strain evidence="1 2">TG57</strain>
    </source>
</reference>
<dbReference type="AlphaFoldDB" id="A0A223HZD6"/>
<protein>
    <submittedName>
        <fullName evidence="1">Uncharacterized protein</fullName>
    </submittedName>
</protein>
<evidence type="ECO:0000313" key="2">
    <source>
        <dbReference type="Proteomes" id="UP000214975"/>
    </source>
</evidence>
<dbReference type="OMA" id="WRKAGLY"/>
<dbReference type="RefSeq" id="WP_013296913.1">
    <property type="nucleotide sequence ID" value="NZ_CP016893.1"/>
</dbReference>
<accession>A0A223HZD6</accession>
<dbReference type="EMBL" id="CP016893">
    <property type="protein sequence ID" value="AST57809.1"/>
    <property type="molecule type" value="Genomic_DNA"/>
</dbReference>
<organism evidence="1 2">
    <name type="scientific">Thermoanaerobacterium thermosaccharolyticum</name>
    <name type="common">Clostridium thermosaccharolyticum</name>
    <dbReference type="NCBI Taxonomy" id="1517"/>
    <lineage>
        <taxon>Bacteria</taxon>
        <taxon>Bacillati</taxon>
        <taxon>Bacillota</taxon>
        <taxon>Clostridia</taxon>
        <taxon>Thermoanaerobacterales</taxon>
        <taxon>Thermoanaerobacteraceae</taxon>
        <taxon>Thermoanaerobacterium</taxon>
    </lineage>
</organism>
<proteinExistence type="predicted"/>
<dbReference type="GeneID" id="93865620"/>
<gene>
    <name evidence="1" type="ORF">Thert_01822</name>
</gene>
<dbReference type="Proteomes" id="UP000214975">
    <property type="component" value="Chromosome"/>
</dbReference>
<evidence type="ECO:0000313" key="1">
    <source>
        <dbReference type="EMBL" id="AST57809.1"/>
    </source>
</evidence>